<accession>A0A2G0Q317</accession>
<reference evidence="1 2" key="1">
    <citation type="journal article" date="2017" name="Nat. Microbiol.">
        <title>Natural product diversity associated with the nematode symbionts Photorhabdus and Xenorhabdus.</title>
        <authorList>
            <person name="Tobias N.J."/>
            <person name="Wolff H."/>
            <person name="Djahanschiri B."/>
            <person name="Grundmann F."/>
            <person name="Kronenwerth M."/>
            <person name="Shi Y.M."/>
            <person name="Simonyi S."/>
            <person name="Grun P."/>
            <person name="Shapiro-Ilan D."/>
            <person name="Pidot S.J."/>
            <person name="Stinear T.P."/>
            <person name="Ebersberger I."/>
            <person name="Bode H.B."/>
        </authorList>
    </citation>
    <scope>NUCLEOTIDE SEQUENCE [LARGE SCALE GENOMIC DNA]</scope>
    <source>
        <strain evidence="1 2">DSM 17903</strain>
    </source>
</reference>
<sequence length="37" mass="4279">MVFIFIKQIASHALKLGLLPEGHCGGTYFYRQYLFSE</sequence>
<organism evidence="1 2">
    <name type="scientific">Xenorhabdus hominickii</name>
    <dbReference type="NCBI Taxonomy" id="351679"/>
    <lineage>
        <taxon>Bacteria</taxon>
        <taxon>Pseudomonadati</taxon>
        <taxon>Pseudomonadota</taxon>
        <taxon>Gammaproteobacteria</taxon>
        <taxon>Enterobacterales</taxon>
        <taxon>Morganellaceae</taxon>
        <taxon>Xenorhabdus</taxon>
    </lineage>
</organism>
<evidence type="ECO:0000313" key="2">
    <source>
        <dbReference type="Proteomes" id="UP000225433"/>
    </source>
</evidence>
<proteinExistence type="predicted"/>
<dbReference type="Proteomes" id="UP000225433">
    <property type="component" value="Unassembled WGS sequence"/>
</dbReference>
<dbReference type="EMBL" id="NJAI01000006">
    <property type="protein sequence ID" value="PHM53624.1"/>
    <property type="molecule type" value="Genomic_DNA"/>
</dbReference>
<comment type="caution">
    <text evidence="1">The sequence shown here is derived from an EMBL/GenBank/DDBJ whole genome shotgun (WGS) entry which is preliminary data.</text>
</comment>
<dbReference type="AlphaFoldDB" id="A0A2G0Q317"/>
<evidence type="ECO:0000313" key="1">
    <source>
        <dbReference type="EMBL" id="PHM53624.1"/>
    </source>
</evidence>
<name>A0A2G0Q317_XENHO</name>
<gene>
    <name evidence="1" type="ORF">Xhom_03623</name>
</gene>
<protein>
    <submittedName>
        <fullName evidence="1">Uncharacterized protein</fullName>
    </submittedName>
</protein>